<dbReference type="AlphaFoldDB" id="A0A2U8W6S9"/>
<feature type="coiled-coil region" evidence="1">
    <location>
        <begin position="72"/>
        <end position="106"/>
    </location>
</feature>
<organism evidence="2 3">
    <name type="scientific">Methylobacterium durans</name>
    <dbReference type="NCBI Taxonomy" id="2202825"/>
    <lineage>
        <taxon>Bacteria</taxon>
        <taxon>Pseudomonadati</taxon>
        <taxon>Pseudomonadota</taxon>
        <taxon>Alphaproteobacteria</taxon>
        <taxon>Hyphomicrobiales</taxon>
        <taxon>Methylobacteriaceae</taxon>
        <taxon>Methylobacterium</taxon>
    </lineage>
</organism>
<reference evidence="3" key="1">
    <citation type="submission" date="2018-05" db="EMBL/GenBank/DDBJ databases">
        <title>Complete Genome Sequence of Methylobacterium sp. 17SD2-17.</title>
        <authorList>
            <person name="Srinivasan S."/>
        </authorList>
    </citation>
    <scope>NUCLEOTIDE SEQUENCE [LARGE SCALE GENOMIC DNA]</scope>
    <source>
        <strain evidence="3">17SD2-17</strain>
    </source>
</reference>
<evidence type="ECO:0000313" key="2">
    <source>
        <dbReference type="EMBL" id="AWN41787.1"/>
    </source>
</evidence>
<gene>
    <name evidence="2" type="ORF">DK389_16360</name>
</gene>
<keyword evidence="3" id="KW-1185">Reference proteome</keyword>
<evidence type="ECO:0008006" key="4">
    <source>
        <dbReference type="Google" id="ProtNLM"/>
    </source>
</evidence>
<keyword evidence="1" id="KW-0175">Coiled coil</keyword>
<sequence length="278" mass="30729">MLANQFAETQAKQAELIVRLDIATSTTKAAEDRLNEADVNLKRIVTQRPAGFMSDNFVGNAYREKYLALQEKAKLEAEKRSASGQLENLVKAQKEAREAIDDVKKRYNNGVIVSPFDGYMGAQLAQQGDVLKPGEYFGDLFVGEKHVLAYLPTGTLYNVKKGERVSVADGFNKTEGTLVDIRPISVQLPPAFQRAFRPQERGQVATIALDSTDTFAQATKVRVTGHNLIPGSDKITSTSVSEALKKWMSALFELIEDKYSSIAAWMADEPPQNKVARK</sequence>
<accession>A0A2U8W6S9</accession>
<proteinExistence type="predicted"/>
<dbReference type="KEGG" id="mets:DK389_16360"/>
<name>A0A2U8W6S9_9HYPH</name>
<dbReference type="OrthoDB" id="7341345at2"/>
<evidence type="ECO:0000313" key="3">
    <source>
        <dbReference type="Proteomes" id="UP000245926"/>
    </source>
</evidence>
<evidence type="ECO:0000256" key="1">
    <source>
        <dbReference type="SAM" id="Coils"/>
    </source>
</evidence>
<dbReference type="EMBL" id="CP029550">
    <property type="protein sequence ID" value="AWN41787.1"/>
    <property type="molecule type" value="Genomic_DNA"/>
</dbReference>
<dbReference type="Proteomes" id="UP000245926">
    <property type="component" value="Chromosome"/>
</dbReference>
<protein>
    <recommendedName>
        <fullName evidence="4">RND efflux pump membrane fusion protein barrel-sandwich domain-containing protein</fullName>
    </recommendedName>
</protein>